<evidence type="ECO:0008006" key="9">
    <source>
        <dbReference type="Google" id="ProtNLM"/>
    </source>
</evidence>
<reference evidence="7 8" key="1">
    <citation type="submission" date="2017-01" db="EMBL/GenBank/DDBJ databases">
        <title>Bacillus phylogenomics.</title>
        <authorList>
            <person name="Dunlap C."/>
        </authorList>
    </citation>
    <scope>NUCLEOTIDE SEQUENCE [LARGE SCALE GENOMIC DNA]</scope>
    <source>
        <strain evidence="7 8">NRRL B-41282</strain>
    </source>
</reference>
<evidence type="ECO:0000313" key="8">
    <source>
        <dbReference type="Proteomes" id="UP000187367"/>
    </source>
</evidence>
<dbReference type="GO" id="GO:0005886">
    <property type="term" value="C:plasma membrane"/>
    <property type="evidence" value="ECO:0007669"/>
    <property type="project" value="UniProtKB-SubCell"/>
</dbReference>
<accession>A0A1R1QNM8</accession>
<dbReference type="Proteomes" id="UP000187367">
    <property type="component" value="Unassembled WGS sequence"/>
</dbReference>
<dbReference type="PANTHER" id="PTHR35791:SF1">
    <property type="entry name" value="UPF0754 MEMBRANE PROTEIN YHEB"/>
    <property type="match status" value="1"/>
</dbReference>
<feature type="transmembrane region" description="Helical" evidence="6">
    <location>
        <begin position="354"/>
        <end position="375"/>
    </location>
</feature>
<sequence>MYVFGIFVIMIAIGALIGAVTNHFAIKMLFRPYKAHYIFGKRVPFTPGLIPKRRDELARQMGQMVVNHLLTTEGIKKRLASDGVKTEALQLGERLLAHFSKSPSTLEETLEKIGIANPAQQADQFVNKWTDEKLSALLSTYENEPLKELIPIEAQEKLKEKIPMVSGYILKRAVSYFESDEGKNRLGHMIDDFLKERGMLGSMVQMFLGNSSLIDRVQPEIIKFLKNGETARLLTDLLENEWDKLKEFTFKEADEKWNLKTLIMNVKEKLMIRFSLEPFFARSTGSYVSMIEQNIKERLPEIFDRLLEEAGRRLDDILKRLQLEDIVKEQVDNFPVERLEEMVLSISKREFKMITYLGGLLGGIIGAVQALFVILI</sequence>
<keyword evidence="4 6" id="KW-1133">Transmembrane helix</keyword>
<dbReference type="EMBL" id="MTJL01000016">
    <property type="protein sequence ID" value="OMI06234.1"/>
    <property type="molecule type" value="Genomic_DNA"/>
</dbReference>
<gene>
    <name evidence="7" type="ORF">BW143_09270</name>
</gene>
<evidence type="ECO:0000256" key="5">
    <source>
        <dbReference type="ARBA" id="ARBA00023136"/>
    </source>
</evidence>
<evidence type="ECO:0000256" key="4">
    <source>
        <dbReference type="ARBA" id="ARBA00022989"/>
    </source>
</evidence>
<accession>A0A1R1RW85</accession>
<dbReference type="InterPro" id="IPR007383">
    <property type="entry name" value="DUF445"/>
</dbReference>
<proteinExistence type="inferred from homology"/>
<comment type="similarity">
    <text evidence="2">Belongs to the UPF0754 family.</text>
</comment>
<evidence type="ECO:0000256" key="3">
    <source>
        <dbReference type="ARBA" id="ARBA00022692"/>
    </source>
</evidence>
<dbReference type="Pfam" id="PF04286">
    <property type="entry name" value="DUF445"/>
    <property type="match status" value="1"/>
</dbReference>
<name>A0A1R1QNM8_9BACI</name>
<evidence type="ECO:0000313" key="7">
    <source>
        <dbReference type="EMBL" id="OMI06234.1"/>
    </source>
</evidence>
<keyword evidence="8" id="KW-1185">Reference proteome</keyword>
<dbReference type="AlphaFoldDB" id="A0A1R1QNM8"/>
<organism evidence="7 8">
    <name type="scientific">Bacillus swezeyi</name>
    <dbReference type="NCBI Taxonomy" id="1925020"/>
    <lineage>
        <taxon>Bacteria</taxon>
        <taxon>Bacillati</taxon>
        <taxon>Bacillota</taxon>
        <taxon>Bacilli</taxon>
        <taxon>Bacillales</taxon>
        <taxon>Bacillaceae</taxon>
        <taxon>Bacillus</taxon>
    </lineage>
</organism>
<keyword evidence="5 6" id="KW-0472">Membrane</keyword>
<evidence type="ECO:0000256" key="2">
    <source>
        <dbReference type="ARBA" id="ARBA00008053"/>
    </source>
</evidence>
<protein>
    <recommendedName>
        <fullName evidence="9">DUF445 domain-containing protein</fullName>
    </recommendedName>
</protein>
<dbReference type="RefSeq" id="WP_076761753.1">
    <property type="nucleotide sequence ID" value="NZ_JARMMK010000001.1"/>
</dbReference>
<keyword evidence="3 6" id="KW-0812">Transmembrane</keyword>
<comment type="caution">
    <text evidence="7">The sequence shown here is derived from an EMBL/GenBank/DDBJ whole genome shotgun (WGS) entry which is preliminary data.</text>
</comment>
<evidence type="ECO:0000256" key="6">
    <source>
        <dbReference type="SAM" id="Phobius"/>
    </source>
</evidence>
<evidence type="ECO:0000256" key="1">
    <source>
        <dbReference type="ARBA" id="ARBA00004236"/>
    </source>
</evidence>
<dbReference type="InterPro" id="IPR016991">
    <property type="entry name" value="UCP032178"/>
</dbReference>
<feature type="transmembrane region" description="Helical" evidence="6">
    <location>
        <begin position="6"/>
        <end position="26"/>
    </location>
</feature>
<dbReference type="OrthoDB" id="9787430at2"/>
<dbReference type="PIRSF" id="PIRSF032178">
    <property type="entry name" value="UCP032178"/>
    <property type="match status" value="1"/>
</dbReference>
<dbReference type="PANTHER" id="PTHR35791">
    <property type="entry name" value="UPF0754 MEMBRANE PROTEIN YHEB"/>
    <property type="match status" value="1"/>
</dbReference>
<comment type="subcellular location">
    <subcellularLocation>
        <location evidence="1">Cell membrane</location>
    </subcellularLocation>
</comment>